<protein>
    <submittedName>
        <fullName evidence="1">Uncharacterized protein</fullName>
    </submittedName>
</protein>
<dbReference type="EMBL" id="JACGCM010000671">
    <property type="protein sequence ID" value="KAF6168883.1"/>
    <property type="molecule type" value="Genomic_DNA"/>
</dbReference>
<sequence length="96" mass="11144">MTVLKDQASRTQSTPKLVLRLIKTIVGKRTSSESKTMSYWSYVAPRLPWNQVQQPKLTKVLYYKVRIIVSKLYYLREMAAKPQAIRISPLIAKPSY</sequence>
<dbReference type="Proteomes" id="UP000541444">
    <property type="component" value="Unassembled WGS sequence"/>
</dbReference>
<reference evidence="1 2" key="1">
    <citation type="journal article" date="2020" name="IScience">
        <title>Genome Sequencing of the Endangered Kingdonia uniflora (Circaeasteraceae, Ranunculales) Reveals Potential Mechanisms of Evolutionary Specialization.</title>
        <authorList>
            <person name="Sun Y."/>
            <person name="Deng T."/>
            <person name="Zhang A."/>
            <person name="Moore M.J."/>
            <person name="Landis J.B."/>
            <person name="Lin N."/>
            <person name="Zhang H."/>
            <person name="Zhang X."/>
            <person name="Huang J."/>
            <person name="Zhang X."/>
            <person name="Sun H."/>
            <person name="Wang H."/>
        </authorList>
    </citation>
    <scope>NUCLEOTIDE SEQUENCE [LARGE SCALE GENOMIC DNA]</scope>
    <source>
        <strain evidence="1">TB1705</strain>
        <tissue evidence="1">Leaf</tissue>
    </source>
</reference>
<proteinExistence type="predicted"/>
<name>A0A7J7NP39_9MAGN</name>
<evidence type="ECO:0000313" key="1">
    <source>
        <dbReference type="EMBL" id="KAF6168883.1"/>
    </source>
</evidence>
<organism evidence="1 2">
    <name type="scientific">Kingdonia uniflora</name>
    <dbReference type="NCBI Taxonomy" id="39325"/>
    <lineage>
        <taxon>Eukaryota</taxon>
        <taxon>Viridiplantae</taxon>
        <taxon>Streptophyta</taxon>
        <taxon>Embryophyta</taxon>
        <taxon>Tracheophyta</taxon>
        <taxon>Spermatophyta</taxon>
        <taxon>Magnoliopsida</taxon>
        <taxon>Ranunculales</taxon>
        <taxon>Circaeasteraceae</taxon>
        <taxon>Kingdonia</taxon>
    </lineage>
</organism>
<keyword evidence="2" id="KW-1185">Reference proteome</keyword>
<dbReference type="AlphaFoldDB" id="A0A7J7NP39"/>
<comment type="caution">
    <text evidence="1">The sequence shown here is derived from an EMBL/GenBank/DDBJ whole genome shotgun (WGS) entry which is preliminary data.</text>
</comment>
<gene>
    <name evidence="1" type="ORF">GIB67_038380</name>
</gene>
<accession>A0A7J7NP39</accession>
<evidence type="ECO:0000313" key="2">
    <source>
        <dbReference type="Proteomes" id="UP000541444"/>
    </source>
</evidence>